<dbReference type="EMBL" id="CP024899">
    <property type="protein sequence ID" value="ATX67519.1"/>
    <property type="molecule type" value="Genomic_DNA"/>
</dbReference>
<dbReference type="Proteomes" id="UP000228948">
    <property type="component" value="Chromosome"/>
</dbReference>
<protein>
    <submittedName>
        <fullName evidence="1">Uncharacterized protein</fullName>
    </submittedName>
</protein>
<gene>
    <name evidence="1" type="ORF">BG454_18285</name>
</gene>
<reference evidence="1 2" key="1">
    <citation type="submission" date="2017-11" db="EMBL/GenBank/DDBJ databases">
        <title>Revised Sequence and Annotation of the Rhodobaca barguzinensis strain alga05 Genome.</title>
        <authorList>
            <person name="Kopejtka K."/>
            <person name="Tomasch J.M."/>
            <person name="Bunk B."/>
            <person name="Koblizek M."/>
        </authorList>
    </citation>
    <scope>NUCLEOTIDE SEQUENCE [LARGE SCALE GENOMIC DNA]</scope>
    <source>
        <strain evidence="2">alga05</strain>
    </source>
</reference>
<dbReference type="KEGG" id="rbg:BG454_18285"/>
<proteinExistence type="predicted"/>
<sequence length="90" mass="10118">MCEATYGQRGVFFARLTPRNSAQTYDRKYDSNEMSISGITLQTVMRGAAALVPLARPRFQASFFSTIERSAQRVGRSFRQAIRLGSKVHV</sequence>
<organism evidence="1 2">
    <name type="scientific">Roseinatronobacter bogoriensis subsp. barguzinensis</name>
    <dbReference type="NCBI Taxonomy" id="441209"/>
    <lineage>
        <taxon>Bacteria</taxon>
        <taxon>Pseudomonadati</taxon>
        <taxon>Pseudomonadota</taxon>
        <taxon>Alphaproteobacteria</taxon>
        <taxon>Rhodobacterales</taxon>
        <taxon>Paracoccaceae</taxon>
        <taxon>Roseinatronobacter</taxon>
    </lineage>
</organism>
<dbReference type="AlphaFoldDB" id="A0A2K8KDM1"/>
<accession>A0A2K8KDM1</accession>
<evidence type="ECO:0000313" key="1">
    <source>
        <dbReference type="EMBL" id="ATX67519.1"/>
    </source>
</evidence>
<evidence type="ECO:0000313" key="2">
    <source>
        <dbReference type="Proteomes" id="UP000228948"/>
    </source>
</evidence>
<name>A0A2K8KDM1_9RHOB</name>
<keyword evidence="2" id="KW-1185">Reference proteome</keyword>